<dbReference type="EMBL" id="BHZD01000001">
    <property type="protein sequence ID" value="GCD47569.1"/>
    <property type="molecule type" value="Genomic_DNA"/>
</dbReference>
<gene>
    <name evidence="1" type="ORF">GKJPGBOP_07339</name>
</gene>
<keyword evidence="2" id="KW-1185">Reference proteome</keyword>
<evidence type="ECO:0000313" key="1">
    <source>
        <dbReference type="EMBL" id="GCD47569.1"/>
    </source>
</evidence>
<sequence length="60" mass="6563">MWSTGGKDVVKEEGNVLATLRKSLNYVYSVKPEESCFSLTHDLAFPAAESGLQFSALPSR</sequence>
<proteinExistence type="predicted"/>
<comment type="caution">
    <text evidence="1">The sequence shown here is derived from an EMBL/GenBank/DDBJ whole genome shotgun (WGS) entry which is preliminary data.</text>
</comment>
<dbReference type="AlphaFoldDB" id="A0A401WE76"/>
<organism evidence="1 2">
    <name type="scientific">Streptomyces paromomycinus</name>
    <name type="common">Streptomyces rimosus subsp. paromomycinus</name>
    <dbReference type="NCBI Taxonomy" id="92743"/>
    <lineage>
        <taxon>Bacteria</taxon>
        <taxon>Bacillati</taxon>
        <taxon>Actinomycetota</taxon>
        <taxon>Actinomycetes</taxon>
        <taxon>Kitasatosporales</taxon>
        <taxon>Streptomycetaceae</taxon>
        <taxon>Streptomyces</taxon>
    </lineage>
</organism>
<name>A0A401WE76_STREY</name>
<accession>A0A401WE76</accession>
<dbReference type="Proteomes" id="UP000286746">
    <property type="component" value="Unassembled WGS sequence"/>
</dbReference>
<evidence type="ECO:0000313" key="2">
    <source>
        <dbReference type="Proteomes" id="UP000286746"/>
    </source>
</evidence>
<protein>
    <submittedName>
        <fullName evidence="1">Uncharacterized protein</fullName>
    </submittedName>
</protein>
<reference evidence="1 2" key="1">
    <citation type="submission" date="2018-11" db="EMBL/GenBank/DDBJ databases">
        <title>Whole genome sequence of Streptomyces paromomycinus NBRC 15454(T).</title>
        <authorList>
            <person name="Komaki H."/>
            <person name="Tamura T."/>
        </authorList>
    </citation>
    <scope>NUCLEOTIDE SEQUENCE [LARGE SCALE GENOMIC DNA]</scope>
    <source>
        <strain evidence="1 2">NBRC 15454</strain>
    </source>
</reference>